<keyword evidence="2" id="KW-1185">Reference proteome</keyword>
<comment type="caution">
    <text evidence="1">The sequence shown here is derived from an EMBL/GenBank/DDBJ whole genome shotgun (WGS) entry which is preliminary data.</text>
</comment>
<name>A0ACB8Y5U8_ARCLA</name>
<proteinExistence type="predicted"/>
<dbReference type="EMBL" id="CM042059">
    <property type="protein sequence ID" value="KAI3680675.1"/>
    <property type="molecule type" value="Genomic_DNA"/>
</dbReference>
<evidence type="ECO:0000313" key="1">
    <source>
        <dbReference type="EMBL" id="KAI3680675.1"/>
    </source>
</evidence>
<organism evidence="1 2">
    <name type="scientific">Arctium lappa</name>
    <name type="common">Greater burdock</name>
    <name type="synonym">Lappa major</name>
    <dbReference type="NCBI Taxonomy" id="4217"/>
    <lineage>
        <taxon>Eukaryota</taxon>
        <taxon>Viridiplantae</taxon>
        <taxon>Streptophyta</taxon>
        <taxon>Embryophyta</taxon>
        <taxon>Tracheophyta</taxon>
        <taxon>Spermatophyta</taxon>
        <taxon>Magnoliopsida</taxon>
        <taxon>eudicotyledons</taxon>
        <taxon>Gunneridae</taxon>
        <taxon>Pentapetalae</taxon>
        <taxon>asterids</taxon>
        <taxon>campanulids</taxon>
        <taxon>Asterales</taxon>
        <taxon>Asteraceae</taxon>
        <taxon>Carduoideae</taxon>
        <taxon>Cardueae</taxon>
        <taxon>Arctiinae</taxon>
        <taxon>Arctium</taxon>
    </lineage>
</organism>
<sequence>MLHLNKSKPPSEWSEEIEGSDEEWMVEESVHDIEDDKYREGNQDKEKVNRSGSAEGKEALQGNSMENNVEKVQQLVGKRAEEAESDKGGEEAAGVEGNINASSSKNCGLKSWQGVGMGQTYGLGTEGDRGLDDVGDGLVGIMEDGLRDIRIKKKGILTEDHLHQADRQLNKRKQSPIAEGNHQSVNRQTEKPDVEKCYANLKLEAGKVCMMLPMRRSVDMPSIRLKGKGKEK</sequence>
<gene>
    <name evidence="1" type="ORF">L6452_35448</name>
</gene>
<reference evidence="2" key="1">
    <citation type="journal article" date="2022" name="Mol. Ecol. Resour.">
        <title>The genomes of chicory, endive, great burdock and yacon provide insights into Asteraceae palaeo-polyploidization history and plant inulin production.</title>
        <authorList>
            <person name="Fan W."/>
            <person name="Wang S."/>
            <person name="Wang H."/>
            <person name="Wang A."/>
            <person name="Jiang F."/>
            <person name="Liu H."/>
            <person name="Zhao H."/>
            <person name="Xu D."/>
            <person name="Zhang Y."/>
        </authorList>
    </citation>
    <scope>NUCLEOTIDE SEQUENCE [LARGE SCALE GENOMIC DNA]</scope>
    <source>
        <strain evidence="2">cv. Niubang</strain>
    </source>
</reference>
<reference evidence="1 2" key="2">
    <citation type="journal article" date="2022" name="Mol. Ecol. Resour.">
        <title>The genomes of chicory, endive, great burdock and yacon provide insights into Asteraceae paleo-polyploidization history and plant inulin production.</title>
        <authorList>
            <person name="Fan W."/>
            <person name="Wang S."/>
            <person name="Wang H."/>
            <person name="Wang A."/>
            <person name="Jiang F."/>
            <person name="Liu H."/>
            <person name="Zhao H."/>
            <person name="Xu D."/>
            <person name="Zhang Y."/>
        </authorList>
    </citation>
    <scope>NUCLEOTIDE SEQUENCE [LARGE SCALE GENOMIC DNA]</scope>
    <source>
        <strain evidence="2">cv. Niubang</strain>
    </source>
</reference>
<accession>A0ACB8Y5U8</accession>
<protein>
    <submittedName>
        <fullName evidence="1">Uncharacterized protein</fullName>
    </submittedName>
</protein>
<evidence type="ECO:0000313" key="2">
    <source>
        <dbReference type="Proteomes" id="UP001055879"/>
    </source>
</evidence>
<dbReference type="Proteomes" id="UP001055879">
    <property type="component" value="Linkage Group LG13"/>
</dbReference>